<evidence type="ECO:0000313" key="2">
    <source>
        <dbReference type="EMBL" id="KAE9105465.1"/>
    </source>
</evidence>
<organism evidence="7 11">
    <name type="scientific">Phytophthora fragariae</name>
    <dbReference type="NCBI Taxonomy" id="53985"/>
    <lineage>
        <taxon>Eukaryota</taxon>
        <taxon>Sar</taxon>
        <taxon>Stramenopiles</taxon>
        <taxon>Oomycota</taxon>
        <taxon>Peronosporomycetes</taxon>
        <taxon>Peronosporales</taxon>
        <taxon>Peronosporaceae</taxon>
        <taxon>Phytophthora</taxon>
    </lineage>
</organism>
<sequence length="108" mass="11648">MAAQELAFGPNGAGALPILRSAFVVCDHDARLAGLPHVGEIISKCLDWSGHWTLQSASEHALPYLVHRLALNACSTAYVDAECDRCLSLQLATAFFQKWLSSTGCFLT</sequence>
<evidence type="ECO:0000313" key="9">
    <source>
        <dbReference type="Proteomes" id="UP000429523"/>
    </source>
</evidence>
<dbReference type="EMBL" id="QXGF01000349">
    <property type="protein sequence ID" value="KAE8941654.1"/>
    <property type="molecule type" value="Genomic_DNA"/>
</dbReference>
<evidence type="ECO:0000313" key="8">
    <source>
        <dbReference type="EMBL" id="KAE9336485.1"/>
    </source>
</evidence>
<evidence type="ECO:0000313" key="16">
    <source>
        <dbReference type="Proteomes" id="UP000488956"/>
    </source>
</evidence>
<proteinExistence type="predicted"/>
<dbReference type="EMBL" id="QXGC01000285">
    <property type="protein sequence ID" value="KAE9241853.1"/>
    <property type="molecule type" value="Genomic_DNA"/>
</dbReference>
<dbReference type="AlphaFoldDB" id="A0A6A4DIM2"/>
<dbReference type="Proteomes" id="UP000440732">
    <property type="component" value="Unassembled WGS sequence"/>
</dbReference>
<dbReference type="EMBL" id="QXFZ01000608">
    <property type="protein sequence ID" value="KAE9110345.1"/>
    <property type="molecule type" value="Genomic_DNA"/>
</dbReference>
<dbReference type="EMBL" id="QXFX01000749">
    <property type="protein sequence ID" value="KAE9105465.1"/>
    <property type="molecule type" value="Genomic_DNA"/>
</dbReference>
<evidence type="ECO:0000313" key="4">
    <source>
        <dbReference type="EMBL" id="KAE9147508.1"/>
    </source>
</evidence>
<dbReference type="EMBL" id="QXGB01000369">
    <property type="protein sequence ID" value="KAE9217587.1"/>
    <property type="molecule type" value="Genomic_DNA"/>
</dbReference>
<evidence type="ECO:0000313" key="12">
    <source>
        <dbReference type="Proteomes" id="UP000440732"/>
    </source>
</evidence>
<reference evidence="9 10" key="1">
    <citation type="submission" date="2018-08" db="EMBL/GenBank/DDBJ databases">
        <title>Genomic investigation of the strawberry pathogen Phytophthora fragariae indicates pathogenicity is determined by transcriptional variation in three key races.</title>
        <authorList>
            <person name="Adams T.M."/>
            <person name="Armitage A.D."/>
            <person name="Sobczyk M.K."/>
            <person name="Bates H.J."/>
            <person name="Dunwell J.M."/>
            <person name="Nellist C.F."/>
            <person name="Harrison R.J."/>
        </authorList>
    </citation>
    <scope>NUCLEOTIDE SEQUENCE [LARGE SCALE GENOMIC DNA]</scope>
    <source>
        <strain evidence="7 11">A4</strain>
        <strain evidence="6 14">BC-23</strain>
        <strain evidence="5 10">NOV-27</strain>
        <strain evidence="4 12">NOV-5</strain>
        <strain evidence="3 13">NOV-71</strain>
        <strain evidence="8 15">NOV-77</strain>
        <strain evidence="1 9">NOV-9</strain>
        <strain evidence="2 16">ONT-3</strain>
    </source>
</reference>
<dbReference type="EMBL" id="QXGA01000344">
    <property type="protein sequence ID" value="KAE9147508.1"/>
    <property type="molecule type" value="Genomic_DNA"/>
</dbReference>
<evidence type="ECO:0000313" key="15">
    <source>
        <dbReference type="Proteomes" id="UP000486351"/>
    </source>
</evidence>
<evidence type="ECO:0000313" key="7">
    <source>
        <dbReference type="EMBL" id="KAE9309118.1"/>
    </source>
</evidence>
<accession>A0A6A4DIM2</accession>
<dbReference type="Proteomes" id="UP000488956">
    <property type="component" value="Unassembled WGS sequence"/>
</dbReference>
<name>A0A6A4DIM2_9STRA</name>
<evidence type="ECO:0000313" key="13">
    <source>
        <dbReference type="Proteomes" id="UP000441208"/>
    </source>
</evidence>
<evidence type="ECO:0000313" key="1">
    <source>
        <dbReference type="EMBL" id="KAE8941654.1"/>
    </source>
</evidence>
<protein>
    <submittedName>
        <fullName evidence="7">Uncharacterized protein</fullName>
    </submittedName>
</protein>
<evidence type="ECO:0000313" key="6">
    <source>
        <dbReference type="EMBL" id="KAE9241853.1"/>
    </source>
</evidence>
<evidence type="ECO:0000313" key="5">
    <source>
        <dbReference type="EMBL" id="KAE9217587.1"/>
    </source>
</evidence>
<evidence type="ECO:0000313" key="3">
    <source>
        <dbReference type="EMBL" id="KAE9110345.1"/>
    </source>
</evidence>
<dbReference type="Proteomes" id="UP000437068">
    <property type="component" value="Unassembled WGS sequence"/>
</dbReference>
<evidence type="ECO:0000313" key="10">
    <source>
        <dbReference type="Proteomes" id="UP000433483"/>
    </source>
</evidence>
<dbReference type="Proteomes" id="UP000441208">
    <property type="component" value="Unassembled WGS sequence"/>
</dbReference>
<gene>
    <name evidence="7" type="ORF">PF001_g10830</name>
    <name evidence="6" type="ORF">PF004_g6876</name>
    <name evidence="5" type="ORF">PF005_g8595</name>
    <name evidence="4" type="ORF">PF006_g7823</name>
    <name evidence="3" type="ORF">PF007_g11891</name>
    <name evidence="8" type="ORF">PF008_g12987</name>
    <name evidence="1" type="ORF">PF009_g8566</name>
    <name evidence="2" type="ORF">PF010_g13012</name>
</gene>
<dbReference type="Proteomes" id="UP000476176">
    <property type="component" value="Unassembled WGS sequence"/>
</dbReference>
<keyword evidence="10" id="KW-1185">Reference proteome</keyword>
<dbReference type="EMBL" id="QXFY01000750">
    <property type="protein sequence ID" value="KAE9336485.1"/>
    <property type="molecule type" value="Genomic_DNA"/>
</dbReference>
<comment type="caution">
    <text evidence="7">The sequence shown here is derived from an EMBL/GenBank/DDBJ whole genome shotgun (WGS) entry which is preliminary data.</text>
</comment>
<dbReference type="Proteomes" id="UP000486351">
    <property type="component" value="Unassembled WGS sequence"/>
</dbReference>
<evidence type="ECO:0000313" key="14">
    <source>
        <dbReference type="Proteomes" id="UP000476176"/>
    </source>
</evidence>
<dbReference type="Proteomes" id="UP000429523">
    <property type="component" value="Unassembled WGS sequence"/>
</dbReference>
<dbReference type="EMBL" id="QXGE01000557">
    <property type="protein sequence ID" value="KAE9309118.1"/>
    <property type="molecule type" value="Genomic_DNA"/>
</dbReference>
<evidence type="ECO:0000313" key="11">
    <source>
        <dbReference type="Proteomes" id="UP000437068"/>
    </source>
</evidence>
<dbReference type="Proteomes" id="UP000433483">
    <property type="component" value="Unassembled WGS sequence"/>
</dbReference>